<dbReference type="EMBL" id="CAJVQB010167566">
    <property type="protein sequence ID" value="CAG8857128.1"/>
    <property type="molecule type" value="Genomic_DNA"/>
</dbReference>
<feature type="non-terminal residue" evidence="1">
    <location>
        <position position="1"/>
    </location>
</feature>
<evidence type="ECO:0000313" key="2">
    <source>
        <dbReference type="Proteomes" id="UP000789901"/>
    </source>
</evidence>
<feature type="non-terminal residue" evidence="1">
    <location>
        <position position="43"/>
    </location>
</feature>
<accession>A0ABN7XS02</accession>
<evidence type="ECO:0000313" key="1">
    <source>
        <dbReference type="EMBL" id="CAG8857128.1"/>
    </source>
</evidence>
<keyword evidence="2" id="KW-1185">Reference proteome</keyword>
<organism evidence="1 2">
    <name type="scientific">Gigaspora margarita</name>
    <dbReference type="NCBI Taxonomy" id="4874"/>
    <lineage>
        <taxon>Eukaryota</taxon>
        <taxon>Fungi</taxon>
        <taxon>Fungi incertae sedis</taxon>
        <taxon>Mucoromycota</taxon>
        <taxon>Glomeromycotina</taxon>
        <taxon>Glomeromycetes</taxon>
        <taxon>Diversisporales</taxon>
        <taxon>Gigasporaceae</taxon>
        <taxon>Gigaspora</taxon>
    </lineage>
</organism>
<name>A0ABN7XS02_GIGMA</name>
<sequence length="43" mass="5092">MFDHFYVHVQSFSVTKFSLKWNLIKPFIVQDANNIKQGNCQSM</sequence>
<protein>
    <submittedName>
        <fullName evidence="1">17213_t:CDS:1</fullName>
    </submittedName>
</protein>
<gene>
    <name evidence="1" type="ORF">GMARGA_LOCUS45949</name>
</gene>
<reference evidence="1 2" key="1">
    <citation type="submission" date="2021-06" db="EMBL/GenBank/DDBJ databases">
        <authorList>
            <person name="Kallberg Y."/>
            <person name="Tangrot J."/>
            <person name="Rosling A."/>
        </authorList>
    </citation>
    <scope>NUCLEOTIDE SEQUENCE [LARGE SCALE GENOMIC DNA]</scope>
    <source>
        <strain evidence="1 2">120-4 pot B 10/14</strain>
    </source>
</reference>
<proteinExistence type="predicted"/>
<dbReference type="Proteomes" id="UP000789901">
    <property type="component" value="Unassembled WGS sequence"/>
</dbReference>
<comment type="caution">
    <text evidence="1">The sequence shown here is derived from an EMBL/GenBank/DDBJ whole genome shotgun (WGS) entry which is preliminary data.</text>
</comment>